<dbReference type="PIRSF" id="PIRSF500134">
    <property type="entry name" value="UDPglc_DH_bac"/>
    <property type="match status" value="1"/>
</dbReference>
<reference evidence="13 14" key="1">
    <citation type="submission" date="2019-06" db="EMBL/GenBank/DDBJ databases">
        <authorList>
            <person name="Srinivasan S."/>
        </authorList>
    </citation>
    <scope>NUCLEOTIDE SEQUENCE [LARGE SCALE GENOMIC DNA]</scope>
    <source>
        <strain evidence="13 14">17J68-5</strain>
    </source>
</reference>
<evidence type="ECO:0000313" key="13">
    <source>
        <dbReference type="EMBL" id="QDA59361.1"/>
    </source>
</evidence>
<dbReference type="InterPro" id="IPR036220">
    <property type="entry name" value="UDP-Glc/GDP-Man_DH_C_sf"/>
</dbReference>
<proteinExistence type="inferred from homology"/>
<sequence length="449" mass="49111">MKIAVVGTGYVGLVTGTCFAEVGIDVTCIDIDQKKIENLKNGILPIYEPGLEEMVSRNVEKDRLHFSTNLAESIQDCDVAFIAVGTPPGEDGSADLKYVLAVARGIGEHMSNYGVIVTKSTVPVGTAAKVRKEIEQALEKRGVNIDFDVASNPEFLKEGAAIDDFLKPDRIVVGVASERAEEVMTKLYKPFLLNGHPIIFMDIPSAEMTKYAANAMLATKISFMNDVANLCEIMGADVNKVRQGIGSDARIGTKFIYPGIGYGGSCFPKDVKALIKTASENGYQMQVLQAVESVNEAQKSVLFDKVSRHFGGELRGKKIAVWGLSFKPKTDDMREAPSIVIIDKLLEEGCTVSAYDPVAMPEAKHSLGDRITYAKDQFEALIDADALLVVTEWPEFRAPNFEVVARLMKQKAIFDGRNIYEAKELQEAGFTYHCIGVRTSHKEPVAQQA</sequence>
<evidence type="ECO:0000259" key="12">
    <source>
        <dbReference type="SMART" id="SM00984"/>
    </source>
</evidence>
<evidence type="ECO:0000313" key="14">
    <source>
        <dbReference type="Proteomes" id="UP000305398"/>
    </source>
</evidence>
<feature type="binding site" evidence="11">
    <location>
        <position position="269"/>
    </location>
    <ligand>
        <name>NAD(+)</name>
        <dbReference type="ChEBI" id="CHEBI:57540"/>
    </ligand>
</feature>
<dbReference type="OrthoDB" id="9803238at2"/>
<dbReference type="InterPro" id="IPR028357">
    <property type="entry name" value="UDPglc_DH_bac"/>
</dbReference>
<dbReference type="RefSeq" id="WP_139514543.1">
    <property type="nucleotide sequence ID" value="NZ_CP040896.1"/>
</dbReference>
<evidence type="ECO:0000256" key="1">
    <source>
        <dbReference type="ARBA" id="ARBA00004701"/>
    </source>
</evidence>
<organism evidence="13 14">
    <name type="scientific">Hymenobacter jejuensis</name>
    <dbReference type="NCBI Taxonomy" id="2502781"/>
    <lineage>
        <taxon>Bacteria</taxon>
        <taxon>Pseudomonadati</taxon>
        <taxon>Bacteroidota</taxon>
        <taxon>Cytophagia</taxon>
        <taxon>Cytophagales</taxon>
        <taxon>Hymenobacteraceae</taxon>
        <taxon>Hymenobacter</taxon>
    </lineage>
</organism>
<feature type="binding site" evidence="10">
    <location>
        <position position="263"/>
    </location>
    <ligand>
        <name>substrate</name>
    </ligand>
</feature>
<evidence type="ECO:0000256" key="9">
    <source>
        <dbReference type="PIRSR" id="PIRSR500134-1"/>
    </source>
</evidence>
<evidence type="ECO:0000256" key="7">
    <source>
        <dbReference type="ARBA" id="ARBA00047473"/>
    </source>
</evidence>
<name>A0A5B7ZW41_9BACT</name>
<dbReference type="NCBIfam" id="TIGR03026">
    <property type="entry name" value="NDP-sugDHase"/>
    <property type="match status" value="1"/>
</dbReference>
<feature type="binding site" evidence="11">
    <location>
        <position position="86"/>
    </location>
    <ligand>
        <name>NAD(+)</name>
        <dbReference type="ChEBI" id="CHEBI:57540"/>
    </ligand>
</feature>
<dbReference type="Pfam" id="PF03720">
    <property type="entry name" value="UDPG_MGDP_dh_C"/>
    <property type="match status" value="1"/>
</dbReference>
<dbReference type="SUPFAM" id="SSF52413">
    <property type="entry name" value="UDP-glucose/GDP-mannose dehydrogenase C-terminal domain"/>
    <property type="match status" value="1"/>
</dbReference>
<dbReference type="SUPFAM" id="SSF48179">
    <property type="entry name" value="6-phosphogluconate dehydrogenase C-terminal domain-like"/>
    <property type="match status" value="1"/>
</dbReference>
<dbReference type="KEGG" id="hyj:FHG12_04235"/>
<evidence type="ECO:0000256" key="5">
    <source>
        <dbReference type="ARBA" id="ARBA00023002"/>
    </source>
</evidence>
<dbReference type="PIRSF" id="PIRSF000124">
    <property type="entry name" value="UDPglc_GDPman_dh"/>
    <property type="match status" value="1"/>
</dbReference>
<dbReference type="Gene3D" id="1.20.5.100">
    <property type="entry name" value="Cytochrome c1, transmembrane anchor, C-terminal"/>
    <property type="match status" value="1"/>
</dbReference>
<feature type="binding site" evidence="10">
    <location>
        <begin position="255"/>
        <end position="259"/>
    </location>
    <ligand>
        <name>substrate</name>
    </ligand>
</feature>
<keyword evidence="14" id="KW-1185">Reference proteome</keyword>
<feature type="binding site" evidence="10">
    <location>
        <begin position="155"/>
        <end position="158"/>
    </location>
    <ligand>
        <name>substrate</name>
    </ligand>
</feature>
<comment type="catalytic activity">
    <reaction evidence="7 8">
        <text>UDP-alpha-D-glucose + 2 NAD(+) + H2O = UDP-alpha-D-glucuronate + 2 NADH + 3 H(+)</text>
        <dbReference type="Rhea" id="RHEA:23596"/>
        <dbReference type="ChEBI" id="CHEBI:15377"/>
        <dbReference type="ChEBI" id="CHEBI:15378"/>
        <dbReference type="ChEBI" id="CHEBI:57540"/>
        <dbReference type="ChEBI" id="CHEBI:57945"/>
        <dbReference type="ChEBI" id="CHEBI:58052"/>
        <dbReference type="ChEBI" id="CHEBI:58885"/>
        <dbReference type="EC" id="1.1.1.22"/>
    </reaction>
</comment>
<dbReference type="Proteomes" id="UP000305398">
    <property type="component" value="Chromosome"/>
</dbReference>
<dbReference type="InterPro" id="IPR036291">
    <property type="entry name" value="NAD(P)-bd_dom_sf"/>
</dbReference>
<feature type="binding site" evidence="11">
    <location>
        <position position="158"/>
    </location>
    <ligand>
        <name>NAD(+)</name>
        <dbReference type="ChEBI" id="CHEBI:57540"/>
    </ligand>
</feature>
<feature type="domain" description="UDP-glucose/GDP-mannose dehydrogenase C-terminal" evidence="12">
    <location>
        <begin position="320"/>
        <end position="422"/>
    </location>
</feature>
<dbReference type="AlphaFoldDB" id="A0A5B7ZW41"/>
<protein>
    <recommendedName>
        <fullName evidence="4 8">UDP-glucose 6-dehydrogenase</fullName>
        <ecNumber evidence="3 8">1.1.1.22</ecNumber>
    </recommendedName>
</protein>
<evidence type="ECO:0000256" key="4">
    <source>
        <dbReference type="ARBA" id="ARBA00015132"/>
    </source>
</evidence>
<evidence type="ECO:0000256" key="6">
    <source>
        <dbReference type="ARBA" id="ARBA00023027"/>
    </source>
</evidence>
<dbReference type="GO" id="GO:0051287">
    <property type="term" value="F:NAD binding"/>
    <property type="evidence" value="ECO:0007669"/>
    <property type="project" value="InterPro"/>
</dbReference>
<dbReference type="InterPro" id="IPR014026">
    <property type="entry name" value="UDP-Glc/GDP-Man_DH_dimer"/>
</dbReference>
<feature type="binding site" evidence="10">
    <location>
        <position position="327"/>
    </location>
    <ligand>
        <name>substrate</name>
    </ligand>
</feature>
<dbReference type="InterPro" id="IPR014027">
    <property type="entry name" value="UDP-Glc/GDP-Man_DH_C"/>
</dbReference>
<dbReference type="InterPro" id="IPR008927">
    <property type="entry name" value="6-PGluconate_DH-like_C_sf"/>
</dbReference>
<keyword evidence="5 8" id="KW-0560">Oxidoreductase</keyword>
<dbReference type="EMBL" id="CP040896">
    <property type="protein sequence ID" value="QDA59361.1"/>
    <property type="molecule type" value="Genomic_DNA"/>
</dbReference>
<dbReference type="Pfam" id="PF03721">
    <property type="entry name" value="UDPG_MGDP_dh_N"/>
    <property type="match status" value="1"/>
</dbReference>
<evidence type="ECO:0000256" key="3">
    <source>
        <dbReference type="ARBA" id="ARBA00012954"/>
    </source>
</evidence>
<feature type="binding site" evidence="10">
    <location>
        <position position="210"/>
    </location>
    <ligand>
        <name>substrate</name>
    </ligand>
</feature>
<comment type="pathway">
    <text evidence="1">Nucleotide-sugar biosynthesis; UDP-alpha-D-glucuronate biosynthesis; UDP-alpha-D-glucuronate from UDP-alpha-D-glucose: step 1/1.</text>
</comment>
<feature type="active site" description="Nucleophile" evidence="9">
    <location>
        <position position="266"/>
    </location>
</feature>
<dbReference type="PANTHER" id="PTHR43750">
    <property type="entry name" value="UDP-GLUCOSE 6-DEHYDROGENASE TUAD"/>
    <property type="match status" value="1"/>
</dbReference>
<dbReference type="InterPro" id="IPR001732">
    <property type="entry name" value="UDP-Glc/GDP-Man_DH_N"/>
</dbReference>
<comment type="similarity">
    <text evidence="2 8">Belongs to the UDP-glucose/GDP-mannose dehydrogenase family.</text>
</comment>
<dbReference type="Pfam" id="PF00984">
    <property type="entry name" value="UDPG_MGDP_dh"/>
    <property type="match status" value="1"/>
</dbReference>
<evidence type="ECO:0000256" key="8">
    <source>
        <dbReference type="PIRNR" id="PIRNR000124"/>
    </source>
</evidence>
<dbReference type="PANTHER" id="PTHR43750:SF3">
    <property type="entry name" value="UDP-GLUCOSE 6-DEHYDROGENASE TUAD"/>
    <property type="match status" value="1"/>
</dbReference>
<feature type="binding site" evidence="11">
    <location>
        <position position="334"/>
    </location>
    <ligand>
        <name>NAD(+)</name>
        <dbReference type="ChEBI" id="CHEBI:57540"/>
    </ligand>
</feature>
<feature type="binding site" evidence="11">
    <location>
        <position position="35"/>
    </location>
    <ligand>
        <name>NAD(+)</name>
        <dbReference type="ChEBI" id="CHEBI:57540"/>
    </ligand>
</feature>
<dbReference type="SUPFAM" id="SSF51735">
    <property type="entry name" value="NAD(P)-binding Rossmann-fold domains"/>
    <property type="match status" value="1"/>
</dbReference>
<dbReference type="EC" id="1.1.1.22" evidence="3 8"/>
<feature type="binding site" evidence="11">
    <location>
        <position position="121"/>
    </location>
    <ligand>
        <name>NAD(+)</name>
        <dbReference type="ChEBI" id="CHEBI:57540"/>
    </ligand>
</feature>
<feature type="binding site" evidence="11">
    <location>
        <position position="30"/>
    </location>
    <ligand>
        <name>NAD(+)</name>
        <dbReference type="ChEBI" id="CHEBI:57540"/>
    </ligand>
</feature>
<dbReference type="GO" id="GO:0006065">
    <property type="term" value="P:UDP-glucuronate biosynthetic process"/>
    <property type="evidence" value="ECO:0007669"/>
    <property type="project" value="UniProtKB-UniPathway"/>
</dbReference>
<accession>A0A5B7ZW41</accession>
<evidence type="ECO:0000256" key="10">
    <source>
        <dbReference type="PIRSR" id="PIRSR500134-2"/>
    </source>
</evidence>
<evidence type="ECO:0000256" key="11">
    <source>
        <dbReference type="PIRSR" id="PIRSR500134-3"/>
    </source>
</evidence>
<dbReference type="InterPro" id="IPR017476">
    <property type="entry name" value="UDP-Glc/GDP-Man"/>
</dbReference>
<dbReference type="SMART" id="SM00984">
    <property type="entry name" value="UDPG_MGDP_dh_C"/>
    <property type="match status" value="1"/>
</dbReference>
<dbReference type="Gene3D" id="3.40.50.720">
    <property type="entry name" value="NAD(P)-binding Rossmann-like Domain"/>
    <property type="match status" value="2"/>
</dbReference>
<keyword evidence="6 8" id="KW-0520">NAD</keyword>
<gene>
    <name evidence="13" type="ORF">FHG12_04235</name>
</gene>
<evidence type="ECO:0000256" key="2">
    <source>
        <dbReference type="ARBA" id="ARBA00006601"/>
    </source>
</evidence>
<dbReference type="GO" id="GO:0003979">
    <property type="term" value="F:UDP-glucose 6-dehydrogenase activity"/>
    <property type="evidence" value="ECO:0007669"/>
    <property type="project" value="UniProtKB-EC"/>
</dbReference>
<dbReference type="UniPathway" id="UPA00038">
    <property type="reaction ID" value="UER00491"/>
</dbReference>
<dbReference type="GO" id="GO:0000271">
    <property type="term" value="P:polysaccharide biosynthetic process"/>
    <property type="evidence" value="ECO:0007669"/>
    <property type="project" value="InterPro"/>
</dbReference>